<name>A0A7S0ZVR7_NOCSC</name>
<feature type="transmembrane region" description="Helical" evidence="9">
    <location>
        <begin position="69"/>
        <end position="96"/>
    </location>
</feature>
<dbReference type="GO" id="GO:0005290">
    <property type="term" value="F:L-histidine transmembrane transporter activity"/>
    <property type="evidence" value="ECO:0007669"/>
    <property type="project" value="TreeGrafter"/>
</dbReference>
<evidence type="ECO:0000259" key="10">
    <source>
        <dbReference type="Pfam" id="PF01490"/>
    </source>
</evidence>
<evidence type="ECO:0000313" key="11">
    <source>
        <dbReference type="EMBL" id="CAD8834103.1"/>
    </source>
</evidence>
<feature type="transmembrane region" description="Helical" evidence="9">
    <location>
        <begin position="116"/>
        <end position="137"/>
    </location>
</feature>
<dbReference type="GO" id="GO:0005774">
    <property type="term" value="C:vacuolar membrane"/>
    <property type="evidence" value="ECO:0007669"/>
    <property type="project" value="UniProtKB-SubCell"/>
</dbReference>
<evidence type="ECO:0000256" key="8">
    <source>
        <dbReference type="ARBA" id="ARBA00023136"/>
    </source>
</evidence>
<feature type="transmembrane region" description="Helical" evidence="9">
    <location>
        <begin position="390"/>
        <end position="412"/>
    </location>
</feature>
<evidence type="ECO:0000256" key="5">
    <source>
        <dbReference type="ARBA" id="ARBA00022692"/>
    </source>
</evidence>
<dbReference type="GO" id="GO:0061459">
    <property type="term" value="F:L-arginine transmembrane transporter activity"/>
    <property type="evidence" value="ECO:0007669"/>
    <property type="project" value="TreeGrafter"/>
</dbReference>
<feature type="transmembrane region" description="Helical" evidence="9">
    <location>
        <begin position="304"/>
        <end position="325"/>
    </location>
</feature>
<dbReference type="InterPro" id="IPR013057">
    <property type="entry name" value="AA_transpt_TM"/>
</dbReference>
<dbReference type="GO" id="GO:0005313">
    <property type="term" value="F:L-glutamate transmembrane transporter activity"/>
    <property type="evidence" value="ECO:0007669"/>
    <property type="project" value="TreeGrafter"/>
</dbReference>
<evidence type="ECO:0000256" key="6">
    <source>
        <dbReference type="ARBA" id="ARBA00022970"/>
    </source>
</evidence>
<dbReference type="GO" id="GO:0005302">
    <property type="term" value="F:L-tyrosine transmembrane transporter activity"/>
    <property type="evidence" value="ECO:0007669"/>
    <property type="project" value="TreeGrafter"/>
</dbReference>
<dbReference type="AlphaFoldDB" id="A0A7S0ZVR7"/>
<feature type="domain" description="Amino acid transporter transmembrane" evidence="10">
    <location>
        <begin position="42"/>
        <end position="439"/>
    </location>
</feature>
<feature type="transmembrane region" description="Helical" evidence="9">
    <location>
        <begin position="366"/>
        <end position="384"/>
    </location>
</feature>
<dbReference type="PANTHER" id="PTHR22950">
    <property type="entry name" value="AMINO ACID TRANSPORTER"/>
    <property type="match status" value="1"/>
</dbReference>
<dbReference type="GO" id="GO:0015189">
    <property type="term" value="F:L-lysine transmembrane transporter activity"/>
    <property type="evidence" value="ECO:0007669"/>
    <property type="project" value="TreeGrafter"/>
</dbReference>
<keyword evidence="5 9" id="KW-0812">Transmembrane</keyword>
<comment type="similarity">
    <text evidence="2">Belongs to the amino acid/polyamine transporter 2 family.</text>
</comment>
<sequence length="445" mass="47693">MSPGTNAAFGAEECHFASGFEMTRFEESKQKAKLGFASPVVGVLVMANTLLGGSGMLGIPSAFAECGWALGLVCIFCFGIFSAFGSHLLACAAIKLGHAPASFYSVSNTVAPQWTWLIDGAVMIKCFGVGTSYLIIVGDLLPDALSNLGVHGMTRREGVLIGFAVAGPLAFLKNLSALRYTAMGSVIIAIWTAILIVLFCLVREGTFEPCGTVDQTLPCEGAPYVPVGHNWLDILRALPVFIFGFTCQQNVFTVVNEVRDTTKARVNMMIVPAYLISAVLFGGAAFAGYMTYGTLVAKDVLSSYPRVPIVTVSRLLFTILVMFSYPMQAHPSRLSALALMHKFYPARANEGANGGTAAAATAKVRFWVITALWVTLSLTVALLVSDLSTILGIVGATGSTTVTYILPGLLYLRSHRHSHWKRRFAMLQLFAGCIIMPLCLTVLFV</sequence>
<feature type="transmembrane region" description="Helical" evidence="9">
    <location>
        <begin position="182"/>
        <end position="202"/>
    </location>
</feature>
<feature type="transmembrane region" description="Helical" evidence="9">
    <location>
        <begin position="269"/>
        <end position="292"/>
    </location>
</feature>
<evidence type="ECO:0000256" key="3">
    <source>
        <dbReference type="ARBA" id="ARBA00022448"/>
    </source>
</evidence>
<keyword evidence="3" id="KW-0813">Transport</keyword>
<keyword evidence="7 9" id="KW-1133">Transmembrane helix</keyword>
<evidence type="ECO:0000256" key="9">
    <source>
        <dbReference type="SAM" id="Phobius"/>
    </source>
</evidence>
<evidence type="ECO:0000256" key="2">
    <source>
        <dbReference type="ARBA" id="ARBA00008066"/>
    </source>
</evidence>
<evidence type="ECO:0000256" key="4">
    <source>
        <dbReference type="ARBA" id="ARBA00022554"/>
    </source>
</evidence>
<comment type="subcellular location">
    <subcellularLocation>
        <location evidence="1">Vacuole membrane</location>
        <topology evidence="1">Multi-pass membrane protein</topology>
    </subcellularLocation>
</comment>
<reference evidence="11" key="1">
    <citation type="submission" date="2021-01" db="EMBL/GenBank/DDBJ databases">
        <authorList>
            <person name="Corre E."/>
            <person name="Pelletier E."/>
            <person name="Niang G."/>
            <person name="Scheremetjew M."/>
            <person name="Finn R."/>
            <person name="Kale V."/>
            <person name="Holt S."/>
            <person name="Cochrane G."/>
            <person name="Meng A."/>
            <person name="Brown T."/>
            <person name="Cohen L."/>
        </authorList>
    </citation>
    <scope>NUCLEOTIDE SEQUENCE</scope>
</reference>
<dbReference type="Pfam" id="PF01490">
    <property type="entry name" value="Aa_trans"/>
    <property type="match status" value="1"/>
</dbReference>
<evidence type="ECO:0000256" key="1">
    <source>
        <dbReference type="ARBA" id="ARBA00004128"/>
    </source>
</evidence>
<keyword evidence="6" id="KW-0029">Amino-acid transport</keyword>
<gene>
    <name evidence="11" type="ORF">NSCI0253_LOCUS8451</name>
</gene>
<dbReference type="PANTHER" id="PTHR22950:SF678">
    <property type="entry name" value="VACUOLAR AMINO ACID TRANSPORTER 5-RELATED"/>
    <property type="match status" value="1"/>
</dbReference>
<protein>
    <recommendedName>
        <fullName evidence="10">Amino acid transporter transmembrane domain-containing protein</fullName>
    </recommendedName>
</protein>
<keyword evidence="4" id="KW-0926">Vacuole</keyword>
<feature type="transmembrane region" description="Helical" evidence="9">
    <location>
        <begin position="36"/>
        <end position="57"/>
    </location>
</feature>
<dbReference type="GO" id="GO:0015194">
    <property type="term" value="F:L-serine transmembrane transporter activity"/>
    <property type="evidence" value="ECO:0007669"/>
    <property type="project" value="TreeGrafter"/>
</dbReference>
<evidence type="ECO:0000256" key="7">
    <source>
        <dbReference type="ARBA" id="ARBA00022989"/>
    </source>
</evidence>
<dbReference type="EMBL" id="HBFQ01012082">
    <property type="protein sequence ID" value="CAD8834103.1"/>
    <property type="molecule type" value="Transcribed_RNA"/>
</dbReference>
<organism evidence="11">
    <name type="scientific">Noctiluca scintillans</name>
    <name type="common">Sea sparkle</name>
    <name type="synonym">Red tide dinoflagellate</name>
    <dbReference type="NCBI Taxonomy" id="2966"/>
    <lineage>
        <taxon>Eukaryota</taxon>
        <taxon>Sar</taxon>
        <taxon>Alveolata</taxon>
        <taxon>Dinophyceae</taxon>
        <taxon>Noctilucales</taxon>
        <taxon>Noctilucaceae</taxon>
        <taxon>Noctiluca</taxon>
    </lineage>
</organism>
<feature type="transmembrane region" description="Helical" evidence="9">
    <location>
        <begin position="424"/>
        <end position="444"/>
    </location>
</feature>
<proteinExistence type="inferred from homology"/>
<accession>A0A7S0ZVR7</accession>
<keyword evidence="8 9" id="KW-0472">Membrane</keyword>